<dbReference type="InterPro" id="IPR029058">
    <property type="entry name" value="AB_hydrolase_fold"/>
</dbReference>
<dbReference type="GO" id="GO:0009086">
    <property type="term" value="P:methionine biosynthetic process"/>
    <property type="evidence" value="ECO:0007669"/>
    <property type="project" value="TreeGrafter"/>
</dbReference>
<evidence type="ECO:0000256" key="1">
    <source>
        <dbReference type="ARBA" id="ARBA00006886"/>
    </source>
</evidence>
<feature type="region of interest" description="Disordered" evidence="3">
    <location>
        <begin position="1"/>
        <end position="93"/>
    </location>
</feature>
<reference evidence="5 6" key="1">
    <citation type="journal article" date="2019" name="Nat. Ecol. Evol.">
        <title>Megaphylogeny resolves global patterns of mushroom evolution.</title>
        <authorList>
            <person name="Varga T."/>
            <person name="Krizsan K."/>
            <person name="Foldi C."/>
            <person name="Dima B."/>
            <person name="Sanchez-Garcia M."/>
            <person name="Sanchez-Ramirez S."/>
            <person name="Szollosi G.J."/>
            <person name="Szarkandi J.G."/>
            <person name="Papp V."/>
            <person name="Albert L."/>
            <person name="Andreopoulos W."/>
            <person name="Angelini C."/>
            <person name="Antonin V."/>
            <person name="Barry K.W."/>
            <person name="Bougher N.L."/>
            <person name="Buchanan P."/>
            <person name="Buyck B."/>
            <person name="Bense V."/>
            <person name="Catcheside P."/>
            <person name="Chovatia M."/>
            <person name="Cooper J."/>
            <person name="Damon W."/>
            <person name="Desjardin D."/>
            <person name="Finy P."/>
            <person name="Geml J."/>
            <person name="Haridas S."/>
            <person name="Hughes K."/>
            <person name="Justo A."/>
            <person name="Karasinski D."/>
            <person name="Kautmanova I."/>
            <person name="Kiss B."/>
            <person name="Kocsube S."/>
            <person name="Kotiranta H."/>
            <person name="LaButti K.M."/>
            <person name="Lechner B.E."/>
            <person name="Liimatainen K."/>
            <person name="Lipzen A."/>
            <person name="Lukacs Z."/>
            <person name="Mihaltcheva S."/>
            <person name="Morgado L.N."/>
            <person name="Niskanen T."/>
            <person name="Noordeloos M.E."/>
            <person name="Ohm R.A."/>
            <person name="Ortiz-Santana B."/>
            <person name="Ovrebo C."/>
            <person name="Racz N."/>
            <person name="Riley R."/>
            <person name="Savchenko A."/>
            <person name="Shiryaev A."/>
            <person name="Soop K."/>
            <person name="Spirin V."/>
            <person name="Szebenyi C."/>
            <person name="Tomsovsky M."/>
            <person name="Tulloss R.E."/>
            <person name="Uehling J."/>
            <person name="Grigoriev I.V."/>
            <person name="Vagvolgyi C."/>
            <person name="Papp T."/>
            <person name="Martin F.M."/>
            <person name="Miettinen O."/>
            <person name="Hibbett D.S."/>
            <person name="Nagy L.G."/>
        </authorList>
    </citation>
    <scope>NUCLEOTIDE SEQUENCE [LARGE SCALE GENOMIC DNA]</scope>
    <source>
        <strain evidence="5 6">FP101781</strain>
    </source>
</reference>
<dbReference type="NCBIfam" id="TIGR01392">
    <property type="entry name" value="homoserO_Ac_trn"/>
    <property type="match status" value="1"/>
</dbReference>
<feature type="compositionally biased region" description="Polar residues" evidence="3">
    <location>
        <begin position="30"/>
        <end position="50"/>
    </location>
</feature>
<dbReference type="PANTHER" id="PTHR32268:SF16">
    <property type="entry name" value="SERINE O-SUCCINYLTRANSFERASE"/>
    <property type="match status" value="1"/>
</dbReference>
<keyword evidence="5" id="KW-0808">Transferase</keyword>
<dbReference type="Proteomes" id="UP000298030">
    <property type="component" value="Unassembled WGS sequence"/>
</dbReference>
<proteinExistence type="inferred from homology"/>
<dbReference type="PANTHER" id="PTHR32268">
    <property type="entry name" value="HOMOSERINE O-ACETYLTRANSFERASE"/>
    <property type="match status" value="1"/>
</dbReference>
<dbReference type="EMBL" id="QPFP01000024">
    <property type="protein sequence ID" value="TEB30080.1"/>
    <property type="molecule type" value="Genomic_DNA"/>
</dbReference>
<comment type="similarity">
    <text evidence="1">Belongs to the AB hydrolase superfamily. MetX family.</text>
</comment>
<dbReference type="Gene3D" id="3.40.50.1820">
    <property type="entry name" value="alpha/beta hydrolase"/>
    <property type="match status" value="1"/>
</dbReference>
<evidence type="ECO:0000259" key="4">
    <source>
        <dbReference type="Pfam" id="PF00561"/>
    </source>
</evidence>
<dbReference type="HAMAP" id="MF_00296">
    <property type="entry name" value="MetX_acyltransf"/>
    <property type="match status" value="1"/>
</dbReference>
<feature type="compositionally biased region" description="Low complexity" evidence="3">
    <location>
        <begin position="1"/>
        <end position="14"/>
    </location>
</feature>
<dbReference type="GO" id="GO:0009001">
    <property type="term" value="F:serine O-acetyltransferase activity"/>
    <property type="evidence" value="ECO:0007669"/>
    <property type="project" value="TreeGrafter"/>
</dbReference>
<evidence type="ECO:0000256" key="3">
    <source>
        <dbReference type="SAM" id="MobiDB-lite"/>
    </source>
</evidence>
<dbReference type="GO" id="GO:0009092">
    <property type="term" value="P:homoserine metabolic process"/>
    <property type="evidence" value="ECO:0007669"/>
    <property type="project" value="TreeGrafter"/>
</dbReference>
<evidence type="ECO:0000313" key="5">
    <source>
        <dbReference type="EMBL" id="TEB30080.1"/>
    </source>
</evidence>
<dbReference type="GO" id="GO:0005739">
    <property type="term" value="C:mitochondrion"/>
    <property type="evidence" value="ECO:0007669"/>
    <property type="project" value="TreeGrafter"/>
</dbReference>
<dbReference type="GO" id="GO:0004414">
    <property type="term" value="F:homoserine O-acetyltransferase activity"/>
    <property type="evidence" value="ECO:0007669"/>
    <property type="project" value="TreeGrafter"/>
</dbReference>
<keyword evidence="6" id="KW-1185">Reference proteome</keyword>
<dbReference type="InterPro" id="IPR000073">
    <property type="entry name" value="AB_hydrolase_1"/>
</dbReference>
<sequence length="509" mass="55734">MSLSSASRALLRTRPTTKLRRLAQGGPVATVTSSAPKSAASCPQPNTSPLGQPHFPCVEAHRARESRLTATKQKSSLDEPETGPEPSYARPNPATYQLYHHREPFPLIYYPKPLPSFDIAYETWGTLSPQKDNVILLHTGLSASSHAASTYLNPAPGWWEKFIGPGKPIDTSKYFVICTNVIGGCYGSTGPSSIEPETGRPWATRFPIVSVFDMVKAQFHLLDHLGIKKLYASVGCSMGAMQSLAAGWLFPARVGKVVSISGTARSSPSAVAMRFAQRSVLMADPNWNNGFYYDSVPPHTGMKLARQIATITYRSGPEWDLRFGRQLRAAPPDAEFANNGIRTPALCPDFLIETYLDHQGEQFCLKYDANSLLYVSKAMDLFDMTAPALEALKLQPLTPRVHEEEHHTLESVLPHKTSHSKSHPPPANPPPHLNDLAEGMKPLANIPTLVLGVQSDILFTVEQQREVADALRMAGNENVSYYELGGVWGHDTFLIDLLNVGGAIRGFLA</sequence>
<comment type="caution">
    <text evidence="5">The sequence shown here is derived from an EMBL/GenBank/DDBJ whole genome shotgun (WGS) entry which is preliminary data.</text>
</comment>
<organism evidence="5 6">
    <name type="scientific">Coprinellus micaceus</name>
    <name type="common">Glistening ink-cap mushroom</name>
    <name type="synonym">Coprinus micaceus</name>
    <dbReference type="NCBI Taxonomy" id="71717"/>
    <lineage>
        <taxon>Eukaryota</taxon>
        <taxon>Fungi</taxon>
        <taxon>Dikarya</taxon>
        <taxon>Basidiomycota</taxon>
        <taxon>Agaricomycotina</taxon>
        <taxon>Agaricomycetes</taxon>
        <taxon>Agaricomycetidae</taxon>
        <taxon>Agaricales</taxon>
        <taxon>Agaricineae</taxon>
        <taxon>Psathyrellaceae</taxon>
        <taxon>Coprinellus</taxon>
    </lineage>
</organism>
<dbReference type="OrthoDB" id="444135at2759"/>
<dbReference type="SUPFAM" id="SSF53474">
    <property type="entry name" value="alpha/beta-Hydrolases"/>
    <property type="match status" value="1"/>
</dbReference>
<dbReference type="Pfam" id="PF00561">
    <property type="entry name" value="Abhydrolase_1"/>
    <property type="match status" value="1"/>
</dbReference>
<gene>
    <name evidence="5" type="ORF">FA13DRAFT_566201</name>
</gene>
<dbReference type="InterPro" id="IPR008220">
    <property type="entry name" value="HAT_MetX-like"/>
</dbReference>
<accession>A0A4Y7T7J4</accession>
<feature type="active site" description="Nucleophile" evidence="2">
    <location>
        <position position="237"/>
    </location>
</feature>
<dbReference type="STRING" id="71717.A0A4Y7T7J4"/>
<feature type="active site" evidence="2">
    <location>
        <position position="490"/>
    </location>
</feature>
<feature type="domain" description="AB hydrolase-1" evidence="4">
    <location>
        <begin position="134"/>
        <end position="468"/>
    </location>
</feature>
<dbReference type="AlphaFoldDB" id="A0A4Y7T7J4"/>
<evidence type="ECO:0000256" key="2">
    <source>
        <dbReference type="PIRSR" id="PIRSR000443-1"/>
    </source>
</evidence>
<feature type="region of interest" description="Disordered" evidence="3">
    <location>
        <begin position="403"/>
        <end position="438"/>
    </location>
</feature>
<dbReference type="PIRSF" id="PIRSF000443">
    <property type="entry name" value="Homoser_Ac_trans"/>
    <property type="match status" value="1"/>
</dbReference>
<protein>
    <submittedName>
        <fullName evidence="5">Homoserine acetyltransferase</fullName>
    </submittedName>
</protein>
<dbReference type="GO" id="GO:0006535">
    <property type="term" value="P:cysteine biosynthetic process from serine"/>
    <property type="evidence" value="ECO:0007669"/>
    <property type="project" value="TreeGrafter"/>
</dbReference>
<evidence type="ECO:0000313" key="6">
    <source>
        <dbReference type="Proteomes" id="UP000298030"/>
    </source>
</evidence>
<name>A0A4Y7T7J4_COPMI</name>
<feature type="compositionally biased region" description="Pro residues" evidence="3">
    <location>
        <begin position="423"/>
        <end position="432"/>
    </location>
</feature>
<feature type="active site" evidence="2">
    <location>
        <position position="456"/>
    </location>
</feature>
<dbReference type="NCBIfam" id="NF001209">
    <property type="entry name" value="PRK00175.1"/>
    <property type="match status" value="1"/>
</dbReference>